<dbReference type="Proteomes" id="UP000887229">
    <property type="component" value="Unassembled WGS sequence"/>
</dbReference>
<name>A0A9P8CNV8_9HYPO</name>
<accession>A0A9P8CNV8</accession>
<evidence type="ECO:0000313" key="1">
    <source>
        <dbReference type="EMBL" id="KAG9253903.1"/>
    </source>
</evidence>
<evidence type="ECO:0000313" key="2">
    <source>
        <dbReference type="Proteomes" id="UP000887229"/>
    </source>
</evidence>
<dbReference type="RefSeq" id="XP_046117827.1">
    <property type="nucleotide sequence ID" value="XM_046257599.1"/>
</dbReference>
<comment type="caution">
    <text evidence="1">The sequence shown here is derived from an EMBL/GenBank/DDBJ whole genome shotgun (WGS) entry which is preliminary data.</text>
</comment>
<reference evidence="1" key="1">
    <citation type="journal article" date="2021" name="IMA Fungus">
        <title>Genomic characterization of three marine fungi, including Emericellopsis atlantica sp. nov. with signatures of a generalist lifestyle and marine biomass degradation.</title>
        <authorList>
            <person name="Hagestad O.C."/>
            <person name="Hou L."/>
            <person name="Andersen J.H."/>
            <person name="Hansen E.H."/>
            <person name="Altermark B."/>
            <person name="Li C."/>
            <person name="Kuhnert E."/>
            <person name="Cox R.J."/>
            <person name="Crous P.W."/>
            <person name="Spatafora J.W."/>
            <person name="Lail K."/>
            <person name="Amirebrahimi M."/>
            <person name="Lipzen A."/>
            <person name="Pangilinan J."/>
            <person name="Andreopoulos W."/>
            <person name="Hayes R.D."/>
            <person name="Ng V."/>
            <person name="Grigoriev I.V."/>
            <person name="Jackson S.A."/>
            <person name="Sutton T.D.S."/>
            <person name="Dobson A.D.W."/>
            <person name="Rama T."/>
        </authorList>
    </citation>
    <scope>NUCLEOTIDE SEQUENCE</scope>
    <source>
        <strain evidence="1">TS7</strain>
    </source>
</reference>
<keyword evidence="2" id="KW-1185">Reference proteome</keyword>
<proteinExistence type="predicted"/>
<sequence length="214" mass="23638">MAAMGALGHMLAGRLETRAANYSIMHPSFRSSHSRLQHFPSISPCEAIKRYRSNRSLPTNTICADTFTPNLPIARLRAPHQQIRARSHPGDRRCLPCTDACRGPPNRISPSRGHEDMSLQDHGDCALWHKARKSKQVMVSTHSPGNWVIGRRLQDGRKFAASASLEILTALKIWHLSHMGTMSMGDRRPGLPAHITRGSSSAAPCRAVTLQPCQ</sequence>
<dbReference type="EMBL" id="MU251256">
    <property type="protein sequence ID" value="KAG9253903.1"/>
    <property type="molecule type" value="Genomic_DNA"/>
</dbReference>
<dbReference type="AlphaFoldDB" id="A0A9P8CNV8"/>
<organism evidence="1 2">
    <name type="scientific">Emericellopsis atlantica</name>
    <dbReference type="NCBI Taxonomy" id="2614577"/>
    <lineage>
        <taxon>Eukaryota</taxon>
        <taxon>Fungi</taxon>
        <taxon>Dikarya</taxon>
        <taxon>Ascomycota</taxon>
        <taxon>Pezizomycotina</taxon>
        <taxon>Sordariomycetes</taxon>
        <taxon>Hypocreomycetidae</taxon>
        <taxon>Hypocreales</taxon>
        <taxon>Bionectriaceae</taxon>
        <taxon>Emericellopsis</taxon>
    </lineage>
</organism>
<protein>
    <submittedName>
        <fullName evidence="1">Uncharacterized protein</fullName>
    </submittedName>
</protein>
<gene>
    <name evidence="1" type="ORF">F5Z01DRAFT_135297</name>
</gene>
<dbReference type="GeneID" id="70288502"/>